<reference evidence="3 4" key="1">
    <citation type="submission" date="2018-08" db="EMBL/GenBank/DDBJ databases">
        <title>Meiothermus terrae DSM 26712 genome sequencing project.</title>
        <authorList>
            <person name="Da Costa M.S."/>
            <person name="Albuquerque L."/>
            <person name="Raposo P."/>
            <person name="Froufe H.J.C."/>
            <person name="Barroso C.S."/>
            <person name="Egas C."/>
        </authorList>
    </citation>
    <scope>NUCLEOTIDE SEQUENCE [LARGE SCALE GENOMIC DNA]</scope>
    <source>
        <strain evidence="3 4">DSM 26712</strain>
    </source>
</reference>
<protein>
    <submittedName>
        <fullName evidence="3">Sporulation and spore germination</fullName>
    </submittedName>
</protein>
<evidence type="ECO:0000259" key="2">
    <source>
        <dbReference type="SMART" id="SM00909"/>
    </source>
</evidence>
<dbReference type="RefSeq" id="WP_119313614.1">
    <property type="nucleotide sequence ID" value="NZ_QXDL01000008.1"/>
</dbReference>
<keyword evidence="1" id="KW-1133">Transmembrane helix</keyword>
<name>A0A399F5C8_9DEIN</name>
<sequence>MRRFLTFFNIFGLLVLVGGLWVTFYTQGVLRVPVVNLPSKGDERLGERPVRLHFANAKADGFSIEVRTLEISEGDSPLELALAELLKGPKAQGAYPIAPVGLPVPKVYLLGDQAMVNLPAAYARLQQGSAAEVMLVYGMAYTLLEFPQVKSVRFLLEGKEVESLGHLSLLEPIVRPQ</sequence>
<dbReference type="AlphaFoldDB" id="A0A399F5C8"/>
<feature type="transmembrane region" description="Helical" evidence="1">
    <location>
        <begin position="7"/>
        <end position="26"/>
    </location>
</feature>
<evidence type="ECO:0000313" key="3">
    <source>
        <dbReference type="EMBL" id="RIH90479.1"/>
    </source>
</evidence>
<keyword evidence="1" id="KW-0812">Transmembrane</keyword>
<comment type="caution">
    <text evidence="3">The sequence shown here is derived from an EMBL/GenBank/DDBJ whole genome shotgun (WGS) entry which is preliminary data.</text>
</comment>
<keyword evidence="1" id="KW-0472">Membrane</keyword>
<accession>A0A399F5C8</accession>
<gene>
    <name evidence="3" type="ORF">Mterra_00365</name>
</gene>
<organism evidence="3 4">
    <name type="scientific">Calidithermus terrae</name>
    <dbReference type="NCBI Taxonomy" id="1408545"/>
    <lineage>
        <taxon>Bacteria</taxon>
        <taxon>Thermotogati</taxon>
        <taxon>Deinococcota</taxon>
        <taxon>Deinococci</taxon>
        <taxon>Thermales</taxon>
        <taxon>Thermaceae</taxon>
        <taxon>Calidithermus</taxon>
    </lineage>
</organism>
<dbReference type="SMART" id="SM00909">
    <property type="entry name" value="Germane"/>
    <property type="match status" value="1"/>
</dbReference>
<proteinExistence type="predicted"/>
<dbReference type="EMBL" id="QXDL01000008">
    <property type="protein sequence ID" value="RIH90479.1"/>
    <property type="molecule type" value="Genomic_DNA"/>
</dbReference>
<keyword evidence="4" id="KW-1185">Reference proteome</keyword>
<dbReference type="InterPro" id="IPR019606">
    <property type="entry name" value="GerMN"/>
</dbReference>
<evidence type="ECO:0000256" key="1">
    <source>
        <dbReference type="SAM" id="Phobius"/>
    </source>
</evidence>
<feature type="domain" description="GerMN" evidence="2">
    <location>
        <begin position="78"/>
        <end position="165"/>
    </location>
</feature>
<dbReference type="Proteomes" id="UP000265715">
    <property type="component" value="Unassembled WGS sequence"/>
</dbReference>
<dbReference type="Pfam" id="PF10646">
    <property type="entry name" value="Germane"/>
    <property type="match status" value="1"/>
</dbReference>
<dbReference type="OrthoDB" id="34335at2"/>
<evidence type="ECO:0000313" key="4">
    <source>
        <dbReference type="Proteomes" id="UP000265715"/>
    </source>
</evidence>